<protein>
    <recommendedName>
        <fullName evidence="5">Type VII secretion protein EccE</fullName>
    </recommendedName>
</protein>
<keyword evidence="2" id="KW-0472">Membrane</keyword>
<evidence type="ECO:0000313" key="4">
    <source>
        <dbReference type="Proteomes" id="UP001614394"/>
    </source>
</evidence>
<organism evidence="3 4">
    <name type="scientific">Streptomyces fildesensis</name>
    <dbReference type="NCBI Taxonomy" id="375757"/>
    <lineage>
        <taxon>Bacteria</taxon>
        <taxon>Bacillati</taxon>
        <taxon>Actinomycetota</taxon>
        <taxon>Actinomycetes</taxon>
        <taxon>Kitasatosporales</taxon>
        <taxon>Streptomycetaceae</taxon>
        <taxon>Streptomyces</taxon>
    </lineage>
</organism>
<dbReference type="EMBL" id="JBITYG010000006">
    <property type="protein sequence ID" value="MFI9102968.1"/>
    <property type="molecule type" value="Genomic_DNA"/>
</dbReference>
<evidence type="ECO:0000313" key="3">
    <source>
        <dbReference type="EMBL" id="MFI9102968.1"/>
    </source>
</evidence>
<feature type="region of interest" description="Disordered" evidence="1">
    <location>
        <begin position="272"/>
        <end position="297"/>
    </location>
</feature>
<feature type="transmembrane region" description="Helical" evidence="2">
    <location>
        <begin position="12"/>
        <end position="33"/>
    </location>
</feature>
<proteinExistence type="predicted"/>
<name>A0ABW8C954_9ACTN</name>
<dbReference type="Proteomes" id="UP001614394">
    <property type="component" value="Unassembled WGS sequence"/>
</dbReference>
<keyword evidence="2" id="KW-1133">Transmembrane helix</keyword>
<comment type="caution">
    <text evidence="3">The sequence shown here is derived from an EMBL/GenBank/DDBJ whole genome shotgun (WGS) entry which is preliminary data.</text>
</comment>
<keyword evidence="4" id="KW-1185">Reference proteome</keyword>
<gene>
    <name evidence="3" type="ORF">ACIGXA_20835</name>
</gene>
<dbReference type="RefSeq" id="WP_399651285.1">
    <property type="nucleotide sequence ID" value="NZ_JBITYG010000006.1"/>
</dbReference>
<feature type="transmembrane region" description="Helical" evidence="2">
    <location>
        <begin position="39"/>
        <end position="62"/>
    </location>
</feature>
<evidence type="ECO:0000256" key="1">
    <source>
        <dbReference type="SAM" id="MobiDB-lite"/>
    </source>
</evidence>
<evidence type="ECO:0008006" key="5">
    <source>
        <dbReference type="Google" id="ProtNLM"/>
    </source>
</evidence>
<evidence type="ECO:0000256" key="2">
    <source>
        <dbReference type="SAM" id="Phobius"/>
    </source>
</evidence>
<accession>A0ABW8C954</accession>
<sequence length="478" mass="51980">MPSYGRVLIGKLGCAVILCFPVPLAFIVGYCAWRAGEDWAWIALAIGGVGLVAIPLPTLRYTRSTYPRITRRDRLKDRSVSYGDDTFVLWAPRPERSPAQARLVRADVLEASLVRYDPEGGAGFTTYGGGLSPDEYTPLIRMRLRVHDGDEAQVSDPFETTGEWQVPSLCLSAVTAGRLAVLIDPGHPADPADPQVPGRVTPLWPQSALLAGTRTCRVIDLDGRPADVTRRPVRQLRQMRISREAGGIVMAGDTIDLRHLDPAVAARYTAVAEQDRAAPEDRAPVTEPGEESRWLADGLPGERAGFGSVGRRWSRRGGVLVRARFLQMTATHTFQTHGPVLDTVLRIHPADGTPAFDAARRLTVPMNYLAVLHRTREVVLYAEPRGRSFVVDWARTNLLAGTTAATVITPDGHELPVTGRPEVIWTLMNLLASHGLSNTTPVLDLRKRGMSAAAGAVMDAVRGSASEVGAGLRPTRQR</sequence>
<feature type="compositionally biased region" description="Basic and acidic residues" evidence="1">
    <location>
        <begin position="273"/>
        <end position="294"/>
    </location>
</feature>
<keyword evidence="2" id="KW-0812">Transmembrane</keyword>
<reference evidence="3 4" key="1">
    <citation type="submission" date="2024-10" db="EMBL/GenBank/DDBJ databases">
        <title>The Natural Products Discovery Center: Release of the First 8490 Sequenced Strains for Exploring Actinobacteria Biosynthetic Diversity.</title>
        <authorList>
            <person name="Kalkreuter E."/>
            <person name="Kautsar S.A."/>
            <person name="Yang D."/>
            <person name="Bader C.D."/>
            <person name="Teijaro C.N."/>
            <person name="Fluegel L."/>
            <person name="Davis C.M."/>
            <person name="Simpson J.R."/>
            <person name="Lauterbach L."/>
            <person name="Steele A.D."/>
            <person name="Gui C."/>
            <person name="Meng S."/>
            <person name="Li G."/>
            <person name="Viehrig K."/>
            <person name="Ye F."/>
            <person name="Su P."/>
            <person name="Kiefer A.F."/>
            <person name="Nichols A."/>
            <person name="Cepeda A.J."/>
            <person name="Yan W."/>
            <person name="Fan B."/>
            <person name="Jiang Y."/>
            <person name="Adhikari A."/>
            <person name="Zheng C.-J."/>
            <person name="Schuster L."/>
            <person name="Cowan T.M."/>
            <person name="Smanski M.J."/>
            <person name="Chevrette M.G."/>
            <person name="De Carvalho L.P.S."/>
            <person name="Shen B."/>
        </authorList>
    </citation>
    <scope>NUCLEOTIDE SEQUENCE [LARGE SCALE GENOMIC DNA]</scope>
    <source>
        <strain evidence="3 4">NPDC053399</strain>
    </source>
</reference>